<name>A0A2S9TS32_9BACT</name>
<keyword evidence="1" id="KW-0732">Signal</keyword>
<feature type="signal peptide" evidence="1">
    <location>
        <begin position="1"/>
        <end position="17"/>
    </location>
</feature>
<protein>
    <submittedName>
        <fullName evidence="3">Lytic transglycosylase</fullName>
    </submittedName>
</protein>
<organism evidence="3 4">
    <name type="scientific">Aliarcobacter cryaerophilus</name>
    <dbReference type="NCBI Taxonomy" id="28198"/>
    <lineage>
        <taxon>Bacteria</taxon>
        <taxon>Pseudomonadati</taxon>
        <taxon>Campylobacterota</taxon>
        <taxon>Epsilonproteobacteria</taxon>
        <taxon>Campylobacterales</taxon>
        <taxon>Arcobacteraceae</taxon>
        <taxon>Aliarcobacter</taxon>
    </lineage>
</organism>
<dbReference type="SUPFAM" id="SSF53955">
    <property type="entry name" value="Lysozyme-like"/>
    <property type="match status" value="1"/>
</dbReference>
<dbReference type="SUPFAM" id="SSF54106">
    <property type="entry name" value="LysM domain"/>
    <property type="match status" value="1"/>
</dbReference>
<dbReference type="InterPro" id="IPR023346">
    <property type="entry name" value="Lysozyme-like_dom_sf"/>
</dbReference>
<evidence type="ECO:0000313" key="4">
    <source>
        <dbReference type="Proteomes" id="UP000238811"/>
    </source>
</evidence>
<comment type="caution">
    <text evidence="3">The sequence shown here is derived from an EMBL/GenBank/DDBJ whole genome shotgun (WGS) entry which is preliminary data.</text>
</comment>
<dbReference type="EMBL" id="NXGD01000001">
    <property type="protein sequence ID" value="PRN01650.1"/>
    <property type="molecule type" value="Genomic_DNA"/>
</dbReference>
<dbReference type="Gene3D" id="3.10.350.10">
    <property type="entry name" value="LysM domain"/>
    <property type="match status" value="1"/>
</dbReference>
<dbReference type="CDD" id="cd00118">
    <property type="entry name" value="LysM"/>
    <property type="match status" value="1"/>
</dbReference>
<dbReference type="Gene3D" id="1.10.530.10">
    <property type="match status" value="1"/>
</dbReference>
<feature type="domain" description="LysM" evidence="2">
    <location>
        <begin position="377"/>
        <end position="420"/>
    </location>
</feature>
<dbReference type="Proteomes" id="UP000238811">
    <property type="component" value="Unassembled WGS sequence"/>
</dbReference>
<dbReference type="SMART" id="SM00257">
    <property type="entry name" value="LysM"/>
    <property type="match status" value="1"/>
</dbReference>
<dbReference type="Pfam" id="PF01476">
    <property type="entry name" value="LysM"/>
    <property type="match status" value="1"/>
</dbReference>
<dbReference type="Pfam" id="PF01464">
    <property type="entry name" value="SLT"/>
    <property type="match status" value="1"/>
</dbReference>
<reference evidence="3 4" key="1">
    <citation type="submission" date="2017-09" db="EMBL/GenBank/DDBJ databases">
        <title>Reassesment of A. cryaerophilus.</title>
        <authorList>
            <person name="Perez-Cataluna A."/>
            <person name="Collado L."/>
            <person name="Salgado O."/>
            <person name="Lefinanco V."/>
            <person name="Figueras M.J."/>
        </authorList>
    </citation>
    <scope>NUCLEOTIDE SEQUENCE [LARGE SCALE GENOMIC DNA]</scope>
    <source>
        <strain evidence="3 4">LMG 10229</strain>
    </source>
</reference>
<dbReference type="InterPro" id="IPR018392">
    <property type="entry name" value="LysM"/>
</dbReference>
<dbReference type="InterPro" id="IPR008258">
    <property type="entry name" value="Transglycosylase_SLT_dom_1"/>
</dbReference>
<accession>A0A2S9TS32</accession>
<gene>
    <name evidence="3" type="ORF">CJ668_01330</name>
</gene>
<feature type="chain" id="PRO_5015723400" evidence="1">
    <location>
        <begin position="18"/>
        <end position="422"/>
    </location>
</feature>
<sequence length="422" mass="48961">MKKILVAISILISSVFANNPEQNIAVLEELNLPKEFLNEQSFKSKYKELSTTKKIQYYDNLIKKSSLNAKIVKEELELKNLPKVLFFLPLIESSFKNLVNKNGPSGLWQIMPLTASNLKLKRNEFVDERLDLIKSTDAATNYLRKYYKKFGKWYLSVLAYNAGEGRIIHGVARATLDKYLDEHPTMYHDKVIKIYNLYIADYTKNKKGIDNLYTIYKDLGLKSGHFDYLYLLKHNSKRDYLPKTSVNYINMLVSFSILENSDRFKNLDKKTKYDLEKVNANKGLRLKTIADELSMSYEELRTINKHLLKEMIPTDKNSYNLYIPHTKVELFNNKISNMKELAVTQNKATLEKVKNDVNNKSSFDVNKNSKDLNTNKIIHKVKQGDTLEAIAKKYKVSVKKLKIDNKKNSSKLKIGENIEIIK</sequence>
<dbReference type="InterPro" id="IPR036779">
    <property type="entry name" value="LysM_dom_sf"/>
</dbReference>
<evidence type="ECO:0000259" key="2">
    <source>
        <dbReference type="PROSITE" id="PS51782"/>
    </source>
</evidence>
<proteinExistence type="predicted"/>
<dbReference type="PROSITE" id="PS51782">
    <property type="entry name" value="LYSM"/>
    <property type="match status" value="1"/>
</dbReference>
<dbReference type="CDD" id="cd16894">
    <property type="entry name" value="MltD-like"/>
    <property type="match status" value="1"/>
</dbReference>
<evidence type="ECO:0000313" key="3">
    <source>
        <dbReference type="EMBL" id="PRN01650.1"/>
    </source>
</evidence>
<evidence type="ECO:0000256" key="1">
    <source>
        <dbReference type="SAM" id="SignalP"/>
    </source>
</evidence>
<dbReference type="AlphaFoldDB" id="A0A2S9TS32"/>